<accession>A0A1H4YGE7</accession>
<name>A0A1H4YGE7_9BRAD</name>
<gene>
    <name evidence="1" type="ORF">SAMN05444164_3944</name>
</gene>
<dbReference type="EMBL" id="FNTH01000001">
    <property type="protein sequence ID" value="SED17086.1"/>
    <property type="molecule type" value="Genomic_DNA"/>
</dbReference>
<dbReference type="SUPFAM" id="SSF52096">
    <property type="entry name" value="ClpP/crotonase"/>
    <property type="match status" value="1"/>
</dbReference>
<evidence type="ECO:0000313" key="2">
    <source>
        <dbReference type="Proteomes" id="UP000198992"/>
    </source>
</evidence>
<dbReference type="Pfam" id="PF01972">
    <property type="entry name" value="SDH_protease"/>
    <property type="match status" value="1"/>
</dbReference>
<keyword evidence="1" id="KW-0378">Hydrolase</keyword>
<dbReference type="OrthoDB" id="9806253at2"/>
<dbReference type="Gene3D" id="3.90.226.10">
    <property type="entry name" value="2-enoyl-CoA Hydratase, Chain A, domain 1"/>
    <property type="match status" value="1"/>
</dbReference>
<proteinExistence type="predicted"/>
<dbReference type="RefSeq" id="WP_092117987.1">
    <property type="nucleotide sequence ID" value="NZ_FNTH01000001.1"/>
</dbReference>
<sequence>MSMGDIVWLFFIFSAVQPMLRQQMLEAMRIRKISQLERERKSRVILLVHRQETMRFLGFPIARYIDINDSEDVLRAIHMTDADVPLDLVLHTPGGLVLAALQIAKAVREHKGKVTVYVPHYAMSGGTLIALAADEIVMCEHSVLGPIDPQLGESPAASLIKVIAEKPMAKIDDRTLIMADVGRKAIAQVKEAATELLTRRLPAEKAGALADKLTSGTWTHDYPIWASVGKSLGLPVSTEMPADVFQLLKLYPQPVRVQGGGGVEYLPVERRLPEGSRVDSSGWNSAR</sequence>
<dbReference type="GO" id="GO:0016020">
    <property type="term" value="C:membrane"/>
    <property type="evidence" value="ECO:0007669"/>
    <property type="project" value="InterPro"/>
</dbReference>
<reference evidence="1 2" key="1">
    <citation type="submission" date="2016-10" db="EMBL/GenBank/DDBJ databases">
        <authorList>
            <person name="de Groot N.N."/>
        </authorList>
    </citation>
    <scope>NUCLEOTIDE SEQUENCE [LARGE SCALE GENOMIC DNA]</scope>
    <source>
        <strain evidence="1 2">MT12</strain>
    </source>
</reference>
<dbReference type="InterPro" id="IPR002825">
    <property type="entry name" value="Pept_S49_ser-pept_pro"/>
</dbReference>
<dbReference type="GO" id="GO:0008233">
    <property type="term" value="F:peptidase activity"/>
    <property type="evidence" value="ECO:0007669"/>
    <property type="project" value="UniProtKB-KW"/>
</dbReference>
<dbReference type="PANTHER" id="PTHR35984">
    <property type="entry name" value="PERIPLASMIC SERINE PROTEASE"/>
    <property type="match status" value="1"/>
</dbReference>
<organism evidence="1 2">
    <name type="scientific">Bradyrhizobium erythrophlei</name>
    <dbReference type="NCBI Taxonomy" id="1437360"/>
    <lineage>
        <taxon>Bacteria</taxon>
        <taxon>Pseudomonadati</taxon>
        <taxon>Pseudomonadota</taxon>
        <taxon>Alphaproteobacteria</taxon>
        <taxon>Hyphomicrobiales</taxon>
        <taxon>Nitrobacteraceae</taxon>
        <taxon>Bradyrhizobium</taxon>
    </lineage>
</organism>
<keyword evidence="1" id="KW-0645">Protease</keyword>
<evidence type="ECO:0000313" key="1">
    <source>
        <dbReference type="EMBL" id="SED17086.1"/>
    </source>
</evidence>
<dbReference type="AlphaFoldDB" id="A0A1H4YGE7"/>
<dbReference type="PANTHER" id="PTHR35984:SF1">
    <property type="entry name" value="PERIPLASMIC SERINE PROTEASE"/>
    <property type="match status" value="1"/>
</dbReference>
<dbReference type="NCBIfam" id="NF047768">
    <property type="entry name" value="Clp_like_SDH"/>
    <property type="match status" value="1"/>
</dbReference>
<dbReference type="Proteomes" id="UP000198992">
    <property type="component" value="Unassembled WGS sequence"/>
</dbReference>
<protein>
    <submittedName>
        <fullName evidence="1">Serine protease, ClpP class</fullName>
    </submittedName>
</protein>
<dbReference type="GO" id="GO:0006508">
    <property type="term" value="P:proteolysis"/>
    <property type="evidence" value="ECO:0007669"/>
    <property type="project" value="UniProtKB-KW"/>
</dbReference>
<dbReference type="InterPro" id="IPR029045">
    <property type="entry name" value="ClpP/crotonase-like_dom_sf"/>
</dbReference>